<gene>
    <name evidence="1" type="ORF">CEXT_360031</name>
</gene>
<name>A0AAV4YCS3_CAEEX</name>
<reference evidence="1 2" key="1">
    <citation type="submission" date="2021-06" db="EMBL/GenBank/DDBJ databases">
        <title>Caerostris extrusa draft genome.</title>
        <authorList>
            <person name="Kono N."/>
            <person name="Arakawa K."/>
        </authorList>
    </citation>
    <scope>NUCLEOTIDE SEQUENCE [LARGE SCALE GENOMIC DNA]</scope>
</reference>
<protein>
    <submittedName>
        <fullName evidence="1">Uncharacterized protein</fullName>
    </submittedName>
</protein>
<evidence type="ECO:0000313" key="1">
    <source>
        <dbReference type="EMBL" id="GIZ04014.1"/>
    </source>
</evidence>
<dbReference type="AlphaFoldDB" id="A0AAV4YCS3"/>
<dbReference type="EMBL" id="BPLR01019023">
    <property type="protein sequence ID" value="GIZ04014.1"/>
    <property type="molecule type" value="Genomic_DNA"/>
</dbReference>
<sequence>MRSYCVIALRFHSFPNLIKSASIRWRGDCSEIALAWFGSHKKALPVHLARVSSDHLAVSKKRYEVLWDYKNTMIRKKQYFDNVITEKPVVLSSMPERRWRELLVGNGTCGHDHHCRGDSRCLVCW</sequence>
<proteinExistence type="predicted"/>
<comment type="caution">
    <text evidence="1">The sequence shown here is derived from an EMBL/GenBank/DDBJ whole genome shotgun (WGS) entry which is preliminary data.</text>
</comment>
<evidence type="ECO:0000313" key="2">
    <source>
        <dbReference type="Proteomes" id="UP001054945"/>
    </source>
</evidence>
<accession>A0AAV4YCS3</accession>
<organism evidence="1 2">
    <name type="scientific">Caerostris extrusa</name>
    <name type="common">Bark spider</name>
    <name type="synonym">Caerostris bankana</name>
    <dbReference type="NCBI Taxonomy" id="172846"/>
    <lineage>
        <taxon>Eukaryota</taxon>
        <taxon>Metazoa</taxon>
        <taxon>Ecdysozoa</taxon>
        <taxon>Arthropoda</taxon>
        <taxon>Chelicerata</taxon>
        <taxon>Arachnida</taxon>
        <taxon>Araneae</taxon>
        <taxon>Araneomorphae</taxon>
        <taxon>Entelegynae</taxon>
        <taxon>Araneoidea</taxon>
        <taxon>Araneidae</taxon>
        <taxon>Caerostris</taxon>
    </lineage>
</organism>
<keyword evidence="2" id="KW-1185">Reference proteome</keyword>
<dbReference type="Proteomes" id="UP001054945">
    <property type="component" value="Unassembled WGS sequence"/>
</dbReference>